<name>A0ABT1YNP7_9BACL</name>
<keyword evidence="1" id="KW-0969">Cilium</keyword>
<dbReference type="GO" id="GO:0032259">
    <property type="term" value="P:methylation"/>
    <property type="evidence" value="ECO:0007669"/>
    <property type="project" value="UniProtKB-KW"/>
</dbReference>
<dbReference type="EC" id="2.1.1.-" evidence="1"/>
<dbReference type="RefSeq" id="WP_258216363.1">
    <property type="nucleotide sequence ID" value="NZ_JANQBD010000022.1"/>
</dbReference>
<dbReference type="GO" id="GO:0008168">
    <property type="term" value="F:methyltransferase activity"/>
    <property type="evidence" value="ECO:0007669"/>
    <property type="project" value="UniProtKB-KW"/>
</dbReference>
<evidence type="ECO:0000313" key="1">
    <source>
        <dbReference type="EMBL" id="MCR8634807.1"/>
    </source>
</evidence>
<dbReference type="EMBL" id="JANQBD010000022">
    <property type="protein sequence ID" value="MCR8634807.1"/>
    <property type="molecule type" value="Genomic_DNA"/>
</dbReference>
<keyword evidence="1" id="KW-0808">Transferase</keyword>
<keyword evidence="1" id="KW-0966">Cell projection</keyword>
<organism evidence="1 2">
    <name type="scientific">Paenibacillus radicis</name>
    <name type="common">ex Xue et al. 2023</name>
    <dbReference type="NCBI Taxonomy" id="2972489"/>
    <lineage>
        <taxon>Bacteria</taxon>
        <taxon>Bacillati</taxon>
        <taxon>Bacillota</taxon>
        <taxon>Bacilli</taxon>
        <taxon>Bacillales</taxon>
        <taxon>Paenibacillaceae</taxon>
        <taxon>Paenibacillus</taxon>
    </lineage>
</organism>
<keyword evidence="2" id="KW-1185">Reference proteome</keyword>
<dbReference type="Proteomes" id="UP001300012">
    <property type="component" value="Unassembled WGS sequence"/>
</dbReference>
<evidence type="ECO:0000313" key="2">
    <source>
        <dbReference type="Proteomes" id="UP001300012"/>
    </source>
</evidence>
<dbReference type="NCBIfam" id="NF038110">
    <property type="entry name" value="Lys_methyl_FliB"/>
    <property type="match status" value="1"/>
</dbReference>
<accession>A0ABT1YNP7</accession>
<proteinExistence type="predicted"/>
<keyword evidence="1" id="KW-0489">Methyltransferase</keyword>
<gene>
    <name evidence="1" type="primary">fliB</name>
    <name evidence="1" type="ORF">NV381_26760</name>
</gene>
<comment type="caution">
    <text evidence="1">The sequence shown here is derived from an EMBL/GenBank/DDBJ whole genome shotgun (WGS) entry which is preliminary data.</text>
</comment>
<reference evidence="1 2" key="1">
    <citation type="submission" date="2022-08" db="EMBL/GenBank/DDBJ databases">
        <title>Paenibacillus endoradicis sp. nov., Paenibacillus radicibacter sp. nov and Paenibacillus pararadicis sp. nov., three cold-adapted plant growth-promoting bacteria isolated from root of Larix gmelinii in Great Khingan.</title>
        <authorList>
            <person name="Xue H."/>
        </authorList>
    </citation>
    <scope>NUCLEOTIDE SEQUENCE [LARGE SCALE GENOMIC DNA]</scope>
    <source>
        <strain evidence="1 2">N5-1-1-5</strain>
    </source>
</reference>
<sequence length="407" mass="47418">MEKQTVLLPQYMREFSCIGPACEDTCCAGWKITVDQKTYKRYEEVQGLASTLPLLEHLKKIEASPGSRHFAEIQLTTGSVCPFLNQEKLCSIHSQLGESYLSNLCVTYPRVSNVVDGIHQKSATMSCPEVARLALLNPNGIVFEEIQEVVDESRWEAIRIDTNDPKPVRRYFLELRKFTFEVLQNRKYPLSERLLILGMLFEELQDRLSSGEAEEVPSMISSYRNQIEQGLIKERSTSLPTSIADQMELLRKSIDMHLFNGVNHKRYLQCIMESLRGIKFMGDRVDKDSLEAYKNAYRSHYLPFMKEHEYVLENYLVNNMFKKSFPVGTDIFEEYMTFIMHYALIKFHLIGMMGYHKEDFDMNHVIMLIQSYSRTFEHAFKHSRQFLSWLKENGKYNLSSLAILVKN</sequence>
<keyword evidence="1" id="KW-0282">Flagellum</keyword>
<protein>
    <submittedName>
        <fullName evidence="1">Flagellin lysine-N-methylase</fullName>
        <ecNumber evidence="1">2.1.1.-</ecNumber>
    </submittedName>
</protein>